<keyword evidence="3" id="KW-1185">Reference proteome</keyword>
<dbReference type="Proteomes" id="UP000233551">
    <property type="component" value="Unassembled WGS sequence"/>
</dbReference>
<gene>
    <name evidence="2" type="ORF">CRG98_014225</name>
</gene>
<feature type="compositionally biased region" description="Basic residues" evidence="1">
    <location>
        <begin position="25"/>
        <end position="36"/>
    </location>
</feature>
<accession>A0A2I0KA16</accession>
<feature type="compositionally biased region" description="Basic and acidic residues" evidence="1">
    <location>
        <begin position="1"/>
        <end position="24"/>
    </location>
</feature>
<evidence type="ECO:0000313" key="2">
    <source>
        <dbReference type="EMBL" id="PKI65377.1"/>
    </source>
</evidence>
<evidence type="ECO:0000313" key="3">
    <source>
        <dbReference type="Proteomes" id="UP000233551"/>
    </source>
</evidence>
<dbReference type="AlphaFoldDB" id="A0A2I0KA16"/>
<reference evidence="2 3" key="1">
    <citation type="submission" date="2017-11" db="EMBL/GenBank/DDBJ databases">
        <title>De-novo sequencing of pomegranate (Punica granatum L.) genome.</title>
        <authorList>
            <person name="Akparov Z."/>
            <person name="Amiraslanov A."/>
            <person name="Hajiyeva S."/>
            <person name="Abbasov M."/>
            <person name="Kaur K."/>
            <person name="Hamwieh A."/>
            <person name="Solovyev V."/>
            <person name="Salamov A."/>
            <person name="Braich B."/>
            <person name="Kosarev P."/>
            <person name="Mahmoud A."/>
            <person name="Hajiyev E."/>
            <person name="Babayeva S."/>
            <person name="Izzatullayeva V."/>
            <person name="Mammadov A."/>
            <person name="Mammadov A."/>
            <person name="Sharifova S."/>
            <person name="Ojaghi J."/>
            <person name="Eynullazada K."/>
            <person name="Bayramov B."/>
            <person name="Abdulazimova A."/>
            <person name="Shahmuradov I."/>
        </authorList>
    </citation>
    <scope>NUCLEOTIDE SEQUENCE [LARGE SCALE GENOMIC DNA]</scope>
    <source>
        <strain evidence="3">cv. AG2017</strain>
        <tissue evidence="2">Leaf</tissue>
    </source>
</reference>
<feature type="compositionally biased region" description="Basic and acidic residues" evidence="1">
    <location>
        <begin position="37"/>
        <end position="47"/>
    </location>
</feature>
<evidence type="ECO:0000256" key="1">
    <source>
        <dbReference type="SAM" id="MobiDB-lite"/>
    </source>
</evidence>
<comment type="caution">
    <text evidence="2">The sequence shown here is derived from an EMBL/GenBank/DDBJ whole genome shotgun (WGS) entry which is preliminary data.</text>
</comment>
<sequence>MRVTERSSWRRERRRGVTEKESRKKSLRRRDKRRRRAGLESRRREVSDGEELDWRIGVGGAETEGNLGLSSQSRLLS</sequence>
<protein>
    <submittedName>
        <fullName evidence="2">Uncharacterized protein</fullName>
    </submittedName>
</protein>
<dbReference type="EMBL" id="PGOL01000755">
    <property type="protein sequence ID" value="PKI65377.1"/>
    <property type="molecule type" value="Genomic_DNA"/>
</dbReference>
<organism evidence="2 3">
    <name type="scientific">Punica granatum</name>
    <name type="common">Pomegranate</name>
    <dbReference type="NCBI Taxonomy" id="22663"/>
    <lineage>
        <taxon>Eukaryota</taxon>
        <taxon>Viridiplantae</taxon>
        <taxon>Streptophyta</taxon>
        <taxon>Embryophyta</taxon>
        <taxon>Tracheophyta</taxon>
        <taxon>Spermatophyta</taxon>
        <taxon>Magnoliopsida</taxon>
        <taxon>eudicotyledons</taxon>
        <taxon>Gunneridae</taxon>
        <taxon>Pentapetalae</taxon>
        <taxon>rosids</taxon>
        <taxon>malvids</taxon>
        <taxon>Myrtales</taxon>
        <taxon>Lythraceae</taxon>
        <taxon>Punica</taxon>
    </lineage>
</organism>
<proteinExistence type="predicted"/>
<feature type="region of interest" description="Disordered" evidence="1">
    <location>
        <begin position="1"/>
        <end position="49"/>
    </location>
</feature>
<name>A0A2I0KA16_PUNGR</name>